<dbReference type="PANTHER" id="PTHR10380">
    <property type="entry name" value="CUTICLE PROTEIN"/>
    <property type="match status" value="1"/>
</dbReference>
<dbReference type="Pfam" id="PF00379">
    <property type="entry name" value="Chitin_bind_4"/>
    <property type="match status" value="2"/>
</dbReference>
<keyword evidence="3" id="KW-0732">Signal</keyword>
<evidence type="ECO:0000256" key="3">
    <source>
        <dbReference type="SAM" id="SignalP"/>
    </source>
</evidence>
<reference evidence="4" key="1">
    <citation type="submission" date="2018-07" db="EMBL/GenBank/DDBJ databases">
        <authorList>
            <person name="Quirk P.G."/>
            <person name="Krulwich T.A."/>
        </authorList>
    </citation>
    <scope>NUCLEOTIDE SEQUENCE</scope>
</reference>
<protein>
    <submittedName>
        <fullName evidence="4">CSON006903 protein</fullName>
    </submittedName>
</protein>
<evidence type="ECO:0000313" key="4">
    <source>
        <dbReference type="EMBL" id="SSX22512.1"/>
    </source>
</evidence>
<dbReference type="InterPro" id="IPR000618">
    <property type="entry name" value="Insect_cuticle"/>
</dbReference>
<dbReference type="AlphaFoldDB" id="A0A336LWT4"/>
<dbReference type="InterPro" id="IPR050468">
    <property type="entry name" value="Cuticle_Struct_Prot"/>
</dbReference>
<proteinExistence type="predicted"/>
<dbReference type="GO" id="GO:0062129">
    <property type="term" value="C:chitin-based extracellular matrix"/>
    <property type="evidence" value="ECO:0007669"/>
    <property type="project" value="TreeGrafter"/>
</dbReference>
<evidence type="ECO:0000256" key="1">
    <source>
        <dbReference type="ARBA" id="ARBA00022460"/>
    </source>
</evidence>
<gene>
    <name evidence="4" type="primary">CSON006903</name>
</gene>
<keyword evidence="1 2" id="KW-0193">Cuticle</keyword>
<dbReference type="GO" id="GO:0008010">
    <property type="term" value="F:structural constituent of chitin-based larval cuticle"/>
    <property type="evidence" value="ECO:0007669"/>
    <property type="project" value="TreeGrafter"/>
</dbReference>
<dbReference type="PROSITE" id="PS51155">
    <property type="entry name" value="CHIT_BIND_RR_2"/>
    <property type="match status" value="2"/>
</dbReference>
<dbReference type="VEuPathDB" id="VectorBase:CSON006903"/>
<feature type="chain" id="PRO_5016235774" evidence="3">
    <location>
        <begin position="17"/>
        <end position="226"/>
    </location>
</feature>
<feature type="signal peptide" evidence="3">
    <location>
        <begin position="1"/>
        <end position="16"/>
    </location>
</feature>
<name>A0A336LWT4_CULSO</name>
<accession>A0A336LWT4</accession>
<sequence>MKFAIVFVAIVSVALAAEVSILRSDSDVGIDKFSFGYETSGGTKHEEQGEVIDPNAEEPAYSVRGSYSFIGDDGVTYTVDYVADQNVALAADVETVRSDSDVGVDKFSFGFETSDGTKHDASAVIIFVALFAFALSNPVEIKDYKFDYPIDLNGAYKFAFESEDGVRRTEEGLVNNPTDDGGALQVKGSFSYVADGVTYTIDYIANEEGFQPTGFVFKKQLVKTEK</sequence>
<organism evidence="4">
    <name type="scientific">Culicoides sonorensis</name>
    <name type="common">Biting midge</name>
    <dbReference type="NCBI Taxonomy" id="179676"/>
    <lineage>
        <taxon>Eukaryota</taxon>
        <taxon>Metazoa</taxon>
        <taxon>Ecdysozoa</taxon>
        <taxon>Arthropoda</taxon>
        <taxon>Hexapoda</taxon>
        <taxon>Insecta</taxon>
        <taxon>Pterygota</taxon>
        <taxon>Neoptera</taxon>
        <taxon>Endopterygota</taxon>
        <taxon>Diptera</taxon>
        <taxon>Nematocera</taxon>
        <taxon>Chironomoidea</taxon>
        <taxon>Ceratopogonidae</taxon>
        <taxon>Ceratopogoninae</taxon>
        <taxon>Culicoides</taxon>
        <taxon>Monoculicoides</taxon>
    </lineage>
</organism>
<dbReference type="PRINTS" id="PR00947">
    <property type="entry name" value="CUTICLE"/>
</dbReference>
<evidence type="ECO:0000256" key="2">
    <source>
        <dbReference type="PROSITE-ProRule" id="PRU00497"/>
    </source>
</evidence>
<dbReference type="PANTHER" id="PTHR10380:SF218">
    <property type="entry name" value="ADULT CUTICLE PROTEIN 65AA-RELATED"/>
    <property type="match status" value="1"/>
</dbReference>
<dbReference type="EMBL" id="UFQT01000259">
    <property type="protein sequence ID" value="SSX22512.1"/>
    <property type="molecule type" value="Genomic_DNA"/>
</dbReference>
<dbReference type="OMA" id="PQYEVHS"/>